<sequence length="142" mass="16215">MYSTILQLHSWFAYAVLLVLLAATVNAIIGFFGKRKYTAKDLRLGLYALIFSHIQLLIGIILYVTSPLFNAWKAGGVMRDSYLRKLLLEHPLMIVIGVVLITIGWSLHKKQPTDNRAFGKIAIFYALGLICFLSRIPWQNWF</sequence>
<dbReference type="AlphaFoldDB" id="A0A0B7H4G2"/>
<keyword evidence="1" id="KW-0472">Membrane</keyword>
<dbReference type="EMBL" id="CDOD01000012">
    <property type="protein sequence ID" value="CEN34240.1"/>
    <property type="molecule type" value="Genomic_DNA"/>
</dbReference>
<proteinExistence type="predicted"/>
<evidence type="ECO:0008006" key="4">
    <source>
        <dbReference type="Google" id="ProtNLM"/>
    </source>
</evidence>
<name>A0A0B7H4G2_9FLAO</name>
<organism evidence="2 3">
    <name type="scientific">Capnocytophaga cynodegmi</name>
    <dbReference type="NCBI Taxonomy" id="28189"/>
    <lineage>
        <taxon>Bacteria</taxon>
        <taxon>Pseudomonadati</taxon>
        <taxon>Bacteroidota</taxon>
        <taxon>Flavobacteriia</taxon>
        <taxon>Flavobacteriales</taxon>
        <taxon>Flavobacteriaceae</taxon>
        <taxon>Capnocytophaga</taxon>
    </lineage>
</organism>
<dbReference type="eggNOG" id="ENOG502ZXYX">
    <property type="taxonomic scope" value="Bacteria"/>
</dbReference>
<reference evidence="3" key="1">
    <citation type="submission" date="2015-01" db="EMBL/GenBank/DDBJ databases">
        <authorList>
            <person name="MANFREDI Pablo"/>
        </authorList>
    </citation>
    <scope>NUCLEOTIDE SEQUENCE [LARGE SCALE GENOMIC DNA]</scope>
    <source>
        <strain evidence="3">Ccyn2B</strain>
    </source>
</reference>
<feature type="transmembrane region" description="Helical" evidence="1">
    <location>
        <begin position="117"/>
        <end position="138"/>
    </location>
</feature>
<keyword evidence="1" id="KW-1133">Transmembrane helix</keyword>
<feature type="transmembrane region" description="Helical" evidence="1">
    <location>
        <begin position="12"/>
        <end position="32"/>
    </location>
</feature>
<evidence type="ECO:0000313" key="2">
    <source>
        <dbReference type="EMBL" id="CEN34240.1"/>
    </source>
</evidence>
<keyword evidence="3" id="KW-1185">Reference proteome</keyword>
<protein>
    <recommendedName>
        <fullName evidence="4">50S ribosomal protein L27</fullName>
    </recommendedName>
</protein>
<keyword evidence="1" id="KW-0812">Transmembrane</keyword>
<dbReference type="STRING" id="28189.CCYN74_80046"/>
<dbReference type="RefSeq" id="WP_041991388.1">
    <property type="nucleotide sequence ID" value="NZ_BOQH01000002.1"/>
</dbReference>
<evidence type="ECO:0000256" key="1">
    <source>
        <dbReference type="SAM" id="Phobius"/>
    </source>
</evidence>
<gene>
    <name evidence="2" type="ORF">CCYN2B_20044</name>
</gene>
<evidence type="ECO:0000313" key="3">
    <source>
        <dbReference type="Proteomes" id="UP000038055"/>
    </source>
</evidence>
<feature type="transmembrane region" description="Helical" evidence="1">
    <location>
        <begin position="44"/>
        <end position="66"/>
    </location>
</feature>
<feature type="transmembrane region" description="Helical" evidence="1">
    <location>
        <begin position="86"/>
        <end position="105"/>
    </location>
</feature>
<dbReference type="Proteomes" id="UP000038055">
    <property type="component" value="Unassembled WGS sequence"/>
</dbReference>
<accession>A0A0B7H4G2</accession>